<dbReference type="SUPFAM" id="SSF101478">
    <property type="entry name" value="ADP-ribosylglycohydrolase"/>
    <property type="match status" value="1"/>
</dbReference>
<protein>
    <submittedName>
        <fullName evidence="2">ADP-ribosyl-[dinitrogen reductase] hydrolase</fullName>
    </submittedName>
</protein>
<keyword evidence="1" id="KW-0460">Magnesium</keyword>
<dbReference type="Pfam" id="PF03747">
    <property type="entry name" value="ADP_ribosyl_GH"/>
    <property type="match status" value="1"/>
</dbReference>
<dbReference type="InterPro" id="IPR036705">
    <property type="entry name" value="Ribosyl_crysJ1_sf"/>
</dbReference>
<dbReference type="Gene3D" id="1.10.4080.10">
    <property type="entry name" value="ADP-ribosylation/Crystallin J1"/>
    <property type="match status" value="1"/>
</dbReference>
<dbReference type="PANTHER" id="PTHR16222:SF12">
    <property type="entry name" value="ADP-RIBOSYLGLYCOHYDROLASE-RELATED"/>
    <property type="match status" value="1"/>
</dbReference>
<feature type="binding site" evidence="1">
    <location>
        <position position="255"/>
    </location>
    <ligand>
        <name>Mg(2+)</name>
        <dbReference type="ChEBI" id="CHEBI:18420"/>
        <label>1</label>
    </ligand>
</feature>
<dbReference type="GO" id="GO:0046872">
    <property type="term" value="F:metal ion binding"/>
    <property type="evidence" value="ECO:0007669"/>
    <property type="project" value="UniProtKB-KW"/>
</dbReference>
<proteinExistence type="predicted"/>
<name>A0A4R1G224_9PAST</name>
<keyword evidence="3" id="KW-1185">Reference proteome</keyword>
<dbReference type="AlphaFoldDB" id="A0A4R1G224"/>
<dbReference type="OrthoDB" id="9798107at2"/>
<comment type="caution">
    <text evidence="2">The sequence shown here is derived from an EMBL/GenBank/DDBJ whole genome shotgun (WGS) entry which is preliminary data.</text>
</comment>
<organism evidence="2 3">
    <name type="scientific">Volucribacter psittacicida</name>
    <dbReference type="NCBI Taxonomy" id="203482"/>
    <lineage>
        <taxon>Bacteria</taxon>
        <taxon>Pseudomonadati</taxon>
        <taxon>Pseudomonadota</taxon>
        <taxon>Gammaproteobacteria</taxon>
        <taxon>Pasteurellales</taxon>
        <taxon>Pasteurellaceae</taxon>
        <taxon>Volucribacter</taxon>
    </lineage>
</organism>
<evidence type="ECO:0000256" key="1">
    <source>
        <dbReference type="PIRSR" id="PIRSR605502-1"/>
    </source>
</evidence>
<evidence type="ECO:0000313" key="3">
    <source>
        <dbReference type="Proteomes" id="UP000294702"/>
    </source>
</evidence>
<dbReference type="EMBL" id="SMFT01000001">
    <property type="protein sequence ID" value="TCK01618.1"/>
    <property type="molecule type" value="Genomic_DNA"/>
</dbReference>
<comment type="cofactor">
    <cofactor evidence="1">
        <name>Mg(2+)</name>
        <dbReference type="ChEBI" id="CHEBI:18420"/>
    </cofactor>
    <text evidence="1">Binds 2 magnesium ions per subunit.</text>
</comment>
<keyword evidence="2" id="KW-0378">Hydrolase</keyword>
<feature type="binding site" evidence="1">
    <location>
        <position position="56"/>
    </location>
    <ligand>
        <name>Mg(2+)</name>
        <dbReference type="ChEBI" id="CHEBI:18420"/>
        <label>1</label>
    </ligand>
</feature>
<dbReference type="Proteomes" id="UP000294702">
    <property type="component" value="Unassembled WGS sequence"/>
</dbReference>
<accession>A0A4R1G224</accession>
<dbReference type="PANTHER" id="PTHR16222">
    <property type="entry name" value="ADP-RIBOSYLGLYCOHYDROLASE"/>
    <property type="match status" value="1"/>
</dbReference>
<dbReference type="RefSeq" id="WP_132688065.1">
    <property type="nucleotide sequence ID" value="NZ_SMFT01000001.1"/>
</dbReference>
<feature type="binding site" evidence="1">
    <location>
        <position position="256"/>
    </location>
    <ligand>
        <name>Mg(2+)</name>
        <dbReference type="ChEBI" id="CHEBI:18420"/>
        <label>1</label>
    </ligand>
</feature>
<dbReference type="PROSITE" id="PS51257">
    <property type="entry name" value="PROKAR_LIPOPROTEIN"/>
    <property type="match status" value="1"/>
</dbReference>
<gene>
    <name evidence="2" type="ORF">EV694_0235</name>
</gene>
<dbReference type="InterPro" id="IPR005502">
    <property type="entry name" value="Ribosyl_crysJ1"/>
</dbReference>
<evidence type="ECO:0000313" key="2">
    <source>
        <dbReference type="EMBL" id="TCK01618.1"/>
    </source>
</evidence>
<feature type="binding site" evidence="1">
    <location>
        <position position="57"/>
    </location>
    <ligand>
        <name>Mg(2+)</name>
        <dbReference type="ChEBI" id="CHEBI:18420"/>
        <label>1</label>
    </ligand>
</feature>
<dbReference type="GO" id="GO:0016787">
    <property type="term" value="F:hydrolase activity"/>
    <property type="evidence" value="ECO:0007669"/>
    <property type="project" value="UniProtKB-KW"/>
</dbReference>
<feature type="binding site" evidence="1">
    <location>
        <position position="253"/>
    </location>
    <ligand>
        <name>Mg(2+)</name>
        <dbReference type="ChEBI" id="CHEBI:18420"/>
        <label>1</label>
    </ligand>
</feature>
<dbReference type="InterPro" id="IPR050792">
    <property type="entry name" value="ADP-ribosylglycohydrolase"/>
</dbReference>
<reference evidence="2 3" key="1">
    <citation type="submission" date="2019-03" db="EMBL/GenBank/DDBJ databases">
        <title>Genomic Encyclopedia of Type Strains, Phase IV (KMG-IV): sequencing the most valuable type-strain genomes for metagenomic binning, comparative biology and taxonomic classification.</title>
        <authorList>
            <person name="Goeker M."/>
        </authorList>
    </citation>
    <scope>NUCLEOTIDE SEQUENCE [LARGE SCALE GENOMIC DNA]</scope>
    <source>
        <strain evidence="2 3">DSM 15534</strain>
    </source>
</reference>
<feature type="binding site" evidence="1">
    <location>
        <position position="55"/>
    </location>
    <ligand>
        <name>Mg(2+)</name>
        <dbReference type="ChEBI" id="CHEBI:18420"/>
        <label>1</label>
    </ligand>
</feature>
<keyword evidence="1" id="KW-0479">Metal-binding</keyword>
<sequence>MTKEKQDSLQGCLIGLACGDAVGTTLEFCPRHRIKRGVQDMVGGGKFRLAAGKWTDDTSMALCLAESLLVSKGFNLNNQLEYYCRWAFEGYNSSLSYGFGLGQTTVYSLCHFRRTGQAITTPTKDGNGALMRLAPIAVFYHNNLTQCIHYAEQSVKATHLSADCFSANRYFAEVLYNIFQGERDKDLLFAHFQPYTWSKPMGRLFNVEFKNKNSDQISSSGYVIDTLEAAIWAFYHSDNFEQTILKAANLGEDADTVAAVAGQIAGAFYGLSQIPKKWQQKLFQYERILTLANQLIANAPLDLAE</sequence>